<gene>
    <name evidence="1" type="ORF">Krac_4994</name>
</gene>
<evidence type="ECO:0000313" key="2">
    <source>
        <dbReference type="Proteomes" id="UP000004508"/>
    </source>
</evidence>
<dbReference type="OrthoDB" id="9800666at2"/>
<dbReference type="eggNOG" id="COG4315">
    <property type="taxonomic scope" value="Bacteria"/>
</dbReference>
<dbReference type="Pfam" id="PF03640">
    <property type="entry name" value="Lipoprotein_15"/>
    <property type="match status" value="2"/>
</dbReference>
<dbReference type="EMBL" id="ADVG01000003">
    <property type="protein sequence ID" value="EFH83988.1"/>
    <property type="molecule type" value="Genomic_DNA"/>
</dbReference>
<accession>D6TU87</accession>
<name>D6TU87_KTERA</name>
<dbReference type="InParanoid" id="D6TU87"/>
<evidence type="ECO:0000313" key="1">
    <source>
        <dbReference type="EMBL" id="EFH83988.1"/>
    </source>
</evidence>
<sequence length="173" mass="18750">MSRSAYRLGFQLTMALLLLLPFLFTGCKVGTREDVTSNSNTAKSSTSNNNTSFPAANPLLPIKTTHLTLTGKSSTVLTDARGFVLYYYTPDTLSKPACTGGCLKAWPPLLVDSQQKQISMTTLPGQFSVQKISAGNQVAYNGHLLYTYISDTHPGQVTGNGIYSWYAVTPDLK</sequence>
<comment type="caution">
    <text evidence="1">The sequence shown here is derived from an EMBL/GenBank/DDBJ whole genome shotgun (WGS) entry which is preliminary data.</text>
</comment>
<organism evidence="1 2">
    <name type="scientific">Ktedonobacter racemifer DSM 44963</name>
    <dbReference type="NCBI Taxonomy" id="485913"/>
    <lineage>
        <taxon>Bacteria</taxon>
        <taxon>Bacillati</taxon>
        <taxon>Chloroflexota</taxon>
        <taxon>Ktedonobacteria</taxon>
        <taxon>Ktedonobacterales</taxon>
        <taxon>Ktedonobacteraceae</taxon>
        <taxon>Ktedonobacter</taxon>
    </lineage>
</organism>
<dbReference type="PROSITE" id="PS51257">
    <property type="entry name" value="PROKAR_LIPOPROTEIN"/>
    <property type="match status" value="1"/>
</dbReference>
<dbReference type="InterPro" id="IPR005297">
    <property type="entry name" value="Lipoprotein_repeat"/>
</dbReference>
<keyword evidence="2" id="KW-1185">Reference proteome</keyword>
<proteinExistence type="predicted"/>
<protein>
    <recommendedName>
        <fullName evidence="3">Lipoprotein</fullName>
    </recommendedName>
</protein>
<dbReference type="RefSeq" id="WP_007915123.1">
    <property type="nucleotide sequence ID" value="NZ_ADVG01000003.1"/>
</dbReference>
<dbReference type="Proteomes" id="UP000004508">
    <property type="component" value="Unassembled WGS sequence"/>
</dbReference>
<reference evidence="1 2" key="1">
    <citation type="journal article" date="2011" name="Stand. Genomic Sci.">
        <title>Non-contiguous finished genome sequence and contextual data of the filamentous soil bacterium Ktedonobacter racemifer type strain (SOSP1-21).</title>
        <authorList>
            <person name="Chang Y.J."/>
            <person name="Land M."/>
            <person name="Hauser L."/>
            <person name="Chertkov O."/>
            <person name="Del Rio T.G."/>
            <person name="Nolan M."/>
            <person name="Copeland A."/>
            <person name="Tice H."/>
            <person name="Cheng J.F."/>
            <person name="Lucas S."/>
            <person name="Han C."/>
            <person name="Goodwin L."/>
            <person name="Pitluck S."/>
            <person name="Ivanova N."/>
            <person name="Ovchinikova G."/>
            <person name="Pati A."/>
            <person name="Chen A."/>
            <person name="Palaniappan K."/>
            <person name="Mavromatis K."/>
            <person name="Liolios K."/>
            <person name="Brettin T."/>
            <person name="Fiebig A."/>
            <person name="Rohde M."/>
            <person name="Abt B."/>
            <person name="Goker M."/>
            <person name="Detter J.C."/>
            <person name="Woyke T."/>
            <person name="Bristow J."/>
            <person name="Eisen J.A."/>
            <person name="Markowitz V."/>
            <person name="Hugenholtz P."/>
            <person name="Kyrpides N.C."/>
            <person name="Klenk H.P."/>
            <person name="Lapidus A."/>
        </authorList>
    </citation>
    <scope>NUCLEOTIDE SEQUENCE [LARGE SCALE GENOMIC DNA]</scope>
    <source>
        <strain evidence="2">DSM 44963</strain>
    </source>
</reference>
<dbReference type="PANTHER" id="PTHR39335:SF1">
    <property type="entry name" value="BLL4220 PROTEIN"/>
    <property type="match status" value="1"/>
</dbReference>
<evidence type="ECO:0008006" key="3">
    <source>
        <dbReference type="Google" id="ProtNLM"/>
    </source>
</evidence>
<dbReference type="AlphaFoldDB" id="D6TU87"/>
<dbReference type="PANTHER" id="PTHR39335">
    <property type="entry name" value="BLL4220 PROTEIN"/>
    <property type="match status" value="1"/>
</dbReference>
<dbReference type="GO" id="GO:0043448">
    <property type="term" value="P:alkane catabolic process"/>
    <property type="evidence" value="ECO:0007669"/>
    <property type="project" value="TreeGrafter"/>
</dbReference>